<proteinExistence type="predicted"/>
<dbReference type="AlphaFoldDB" id="A0A0C2M3V2"/>
<feature type="coiled-coil region" evidence="1">
    <location>
        <begin position="36"/>
        <end position="70"/>
    </location>
</feature>
<evidence type="ECO:0000313" key="2">
    <source>
        <dbReference type="EMBL" id="KII61695.1"/>
    </source>
</evidence>
<comment type="caution">
    <text evidence="2">The sequence shown here is derived from an EMBL/GenBank/DDBJ whole genome shotgun (WGS) entry which is preliminary data.</text>
</comment>
<reference evidence="2 3" key="1">
    <citation type="journal article" date="2014" name="Genome Biol. Evol.">
        <title>The genome of the myxosporean Thelohanellus kitauei shows adaptations to nutrient acquisition within its fish host.</title>
        <authorList>
            <person name="Yang Y."/>
            <person name="Xiong J."/>
            <person name="Zhou Z."/>
            <person name="Huo F."/>
            <person name="Miao W."/>
            <person name="Ran C."/>
            <person name="Liu Y."/>
            <person name="Zhang J."/>
            <person name="Feng J."/>
            <person name="Wang M."/>
            <person name="Wang M."/>
            <person name="Wang L."/>
            <person name="Yao B."/>
        </authorList>
    </citation>
    <scope>NUCLEOTIDE SEQUENCE [LARGE SCALE GENOMIC DNA]</scope>
    <source>
        <strain evidence="2">Wuqing</strain>
    </source>
</reference>
<accession>A0A0C2M3V2</accession>
<evidence type="ECO:0000256" key="1">
    <source>
        <dbReference type="SAM" id="Coils"/>
    </source>
</evidence>
<gene>
    <name evidence="2" type="ORF">RF11_09353</name>
</gene>
<organism evidence="2 3">
    <name type="scientific">Thelohanellus kitauei</name>
    <name type="common">Myxosporean</name>
    <dbReference type="NCBI Taxonomy" id="669202"/>
    <lineage>
        <taxon>Eukaryota</taxon>
        <taxon>Metazoa</taxon>
        <taxon>Cnidaria</taxon>
        <taxon>Myxozoa</taxon>
        <taxon>Myxosporea</taxon>
        <taxon>Bivalvulida</taxon>
        <taxon>Platysporina</taxon>
        <taxon>Myxobolidae</taxon>
        <taxon>Thelohanellus</taxon>
    </lineage>
</organism>
<evidence type="ECO:0000313" key="3">
    <source>
        <dbReference type="Proteomes" id="UP000031668"/>
    </source>
</evidence>
<sequence>MYPEIYRMTSEGEVISKLQNDDEIAIIESVEYMSKYLKLESEGKAAENDAEKLIQLREELKNMMTSALREIYILCDDLNFCRNKYGFHFKESHLSYPLTNMVDLNKCLKHNLEKGFEILDEFCQNLKFSGDKNMHRDLLLINQQWPLRKSASGFVGMLGHLLQSSKAYSSCLGYSPQSYFNLNLNIDDNSIDITHNIPPTDLCFYIIDSVNGQNINHFCRLNPGSIFDLFGATSLNVKRLKRAQFDLLQYNIYDWVFHFIIGNFSLLRI</sequence>
<dbReference type="EMBL" id="JWZT01005277">
    <property type="protein sequence ID" value="KII61695.1"/>
    <property type="molecule type" value="Genomic_DNA"/>
</dbReference>
<protein>
    <submittedName>
        <fullName evidence="2">Uncharacterized protein</fullName>
    </submittedName>
</protein>
<dbReference type="OrthoDB" id="10658030at2759"/>
<keyword evidence="1" id="KW-0175">Coiled coil</keyword>
<name>A0A0C2M3V2_THEKT</name>
<keyword evidence="3" id="KW-1185">Reference proteome</keyword>
<dbReference type="Proteomes" id="UP000031668">
    <property type="component" value="Unassembled WGS sequence"/>
</dbReference>